<evidence type="ECO:0000313" key="11">
    <source>
        <dbReference type="Proteomes" id="UP001596972"/>
    </source>
</evidence>
<comment type="similarity">
    <text evidence="2">Belongs to the CpsC/CapA family.</text>
</comment>
<evidence type="ECO:0000256" key="8">
    <source>
        <dbReference type="SAM" id="Phobius"/>
    </source>
</evidence>
<comment type="caution">
    <text evidence="10">The sequence shown here is derived from an EMBL/GenBank/DDBJ whole genome shotgun (WGS) entry which is preliminary data.</text>
</comment>
<feature type="compositionally biased region" description="Basic residues" evidence="7">
    <location>
        <begin position="207"/>
        <end position="223"/>
    </location>
</feature>
<evidence type="ECO:0000256" key="2">
    <source>
        <dbReference type="ARBA" id="ARBA00006683"/>
    </source>
</evidence>
<evidence type="ECO:0000313" key="10">
    <source>
        <dbReference type="EMBL" id="MFD0905479.1"/>
    </source>
</evidence>
<feature type="region of interest" description="Disordered" evidence="7">
    <location>
        <begin position="206"/>
        <end position="237"/>
    </location>
</feature>
<reference evidence="11" key="1">
    <citation type="journal article" date="2019" name="Int. J. Syst. Evol. Microbiol.">
        <title>The Global Catalogue of Microorganisms (GCM) 10K type strain sequencing project: providing services to taxonomists for standard genome sequencing and annotation.</title>
        <authorList>
            <consortium name="The Broad Institute Genomics Platform"/>
            <consortium name="The Broad Institute Genome Sequencing Center for Infectious Disease"/>
            <person name="Wu L."/>
            <person name="Ma J."/>
        </authorList>
    </citation>
    <scope>NUCLEOTIDE SEQUENCE [LARGE SCALE GENOMIC DNA]</scope>
    <source>
        <strain evidence="11">JCM 31202</strain>
    </source>
</reference>
<keyword evidence="11" id="KW-1185">Reference proteome</keyword>
<dbReference type="Proteomes" id="UP001596972">
    <property type="component" value="Unassembled WGS sequence"/>
</dbReference>
<keyword evidence="3" id="KW-1003">Cell membrane</keyword>
<dbReference type="PANTHER" id="PTHR32309:SF31">
    <property type="entry name" value="CAPSULAR EXOPOLYSACCHARIDE FAMILY"/>
    <property type="match status" value="1"/>
</dbReference>
<keyword evidence="4 8" id="KW-0812">Transmembrane</keyword>
<evidence type="ECO:0000256" key="4">
    <source>
        <dbReference type="ARBA" id="ARBA00022692"/>
    </source>
</evidence>
<evidence type="ECO:0000256" key="3">
    <source>
        <dbReference type="ARBA" id="ARBA00022475"/>
    </source>
</evidence>
<feature type="domain" description="Polysaccharide chain length determinant N-terminal" evidence="9">
    <location>
        <begin position="30"/>
        <end position="76"/>
    </location>
</feature>
<evidence type="ECO:0000256" key="1">
    <source>
        <dbReference type="ARBA" id="ARBA00004651"/>
    </source>
</evidence>
<proteinExistence type="inferred from homology"/>
<feature type="transmembrane region" description="Helical" evidence="8">
    <location>
        <begin position="184"/>
        <end position="204"/>
    </location>
</feature>
<dbReference type="Pfam" id="PF02706">
    <property type="entry name" value="Wzz"/>
    <property type="match status" value="1"/>
</dbReference>
<comment type="subcellular location">
    <subcellularLocation>
        <location evidence="1">Cell membrane</location>
        <topology evidence="1">Multi-pass membrane protein</topology>
    </subcellularLocation>
</comment>
<evidence type="ECO:0000256" key="7">
    <source>
        <dbReference type="SAM" id="MobiDB-lite"/>
    </source>
</evidence>
<sequence>MSNRDGVQRPSRHRTGSPAALVRGVRRRVAALLHRYAVPIAFGLVGLLGGVAYTLFTPPNYTATAFVLVVEGEKEQAGGAVSFAQAYGRLAPLPETLAWSRRPLPVVPPGEVHEHVQASTSPETPLIKLTGRAATARDAAAFANAAADALVRYGRSHSADTGVRVALMGVAQPPDAPTSPNPPLNIAVGTASGMLLAGLSAAVLSGRGRRRGRRDAARVRRRSPAVPAPAAEPVEVR</sequence>
<feature type="transmembrane region" description="Helical" evidence="8">
    <location>
        <begin position="36"/>
        <end position="56"/>
    </location>
</feature>
<accession>A0ABW3EYC7</accession>
<dbReference type="InterPro" id="IPR003856">
    <property type="entry name" value="LPS_length_determ_N"/>
</dbReference>
<keyword evidence="6 8" id="KW-0472">Membrane</keyword>
<name>A0ABW3EYC7_9ACTN</name>
<dbReference type="InterPro" id="IPR050445">
    <property type="entry name" value="Bact_polysacc_biosynth/exp"/>
</dbReference>
<evidence type="ECO:0000256" key="5">
    <source>
        <dbReference type="ARBA" id="ARBA00022989"/>
    </source>
</evidence>
<evidence type="ECO:0000259" key="9">
    <source>
        <dbReference type="Pfam" id="PF02706"/>
    </source>
</evidence>
<protein>
    <submittedName>
        <fullName evidence="10">Wzz/FepE/Etk N-terminal domain-containing protein</fullName>
    </submittedName>
</protein>
<evidence type="ECO:0000256" key="6">
    <source>
        <dbReference type="ARBA" id="ARBA00023136"/>
    </source>
</evidence>
<keyword evidence="5 8" id="KW-1133">Transmembrane helix</keyword>
<dbReference type="PANTHER" id="PTHR32309">
    <property type="entry name" value="TYROSINE-PROTEIN KINASE"/>
    <property type="match status" value="1"/>
</dbReference>
<gene>
    <name evidence="10" type="ORF">ACFQ11_34250</name>
</gene>
<dbReference type="EMBL" id="JBHTJA010000138">
    <property type="protein sequence ID" value="MFD0905479.1"/>
    <property type="molecule type" value="Genomic_DNA"/>
</dbReference>
<dbReference type="RefSeq" id="WP_378306441.1">
    <property type="nucleotide sequence ID" value="NZ_JBHTJA010000138.1"/>
</dbReference>
<organism evidence="10 11">
    <name type="scientific">Actinomadura sediminis</name>
    <dbReference type="NCBI Taxonomy" id="1038904"/>
    <lineage>
        <taxon>Bacteria</taxon>
        <taxon>Bacillati</taxon>
        <taxon>Actinomycetota</taxon>
        <taxon>Actinomycetes</taxon>
        <taxon>Streptosporangiales</taxon>
        <taxon>Thermomonosporaceae</taxon>
        <taxon>Actinomadura</taxon>
    </lineage>
</organism>